<dbReference type="GO" id="GO:0042407">
    <property type="term" value="P:cristae formation"/>
    <property type="evidence" value="ECO:0007669"/>
    <property type="project" value="TreeGrafter"/>
</dbReference>
<dbReference type="GO" id="GO:0061617">
    <property type="term" value="C:MICOS complex"/>
    <property type="evidence" value="ECO:0007669"/>
    <property type="project" value="TreeGrafter"/>
</dbReference>
<gene>
    <name evidence="12" type="primary">MIC60</name>
    <name evidence="12" type="ORF">IWQ62_005801</name>
</gene>
<evidence type="ECO:0000256" key="5">
    <source>
        <dbReference type="ARBA" id="ARBA00022792"/>
    </source>
</evidence>
<evidence type="ECO:0000256" key="4">
    <source>
        <dbReference type="ARBA" id="ARBA00022692"/>
    </source>
</evidence>
<keyword evidence="5 10" id="KW-0999">Mitochondrion inner membrane</keyword>
<dbReference type="Pfam" id="PF09731">
    <property type="entry name" value="Mitofilin"/>
    <property type="match status" value="1"/>
</dbReference>
<proteinExistence type="inferred from homology"/>
<comment type="subcellular location">
    <subcellularLocation>
        <location evidence="1 10">Mitochondrion inner membrane</location>
        <topology evidence="1 10">Single-pass membrane protein</topology>
    </subcellularLocation>
</comment>
<keyword evidence="13" id="KW-1185">Reference proteome</keyword>
<evidence type="ECO:0000256" key="1">
    <source>
        <dbReference type="ARBA" id="ARBA00004434"/>
    </source>
</evidence>
<evidence type="ECO:0000256" key="9">
    <source>
        <dbReference type="ARBA" id="ARBA00025571"/>
    </source>
</evidence>
<comment type="function">
    <text evidence="9">Component of the MICOS complex, a large protein complex of the mitochondrial inner membrane that plays crucial roles in the maintenance of crista junctions, inner membrane architecture, and formation of contact sites to the outer membrane. Plays a role in keeping cristae membranes connected to the inner boundary membrane. Also promotes protein import via the mitochondrial intermembrane space assembly (MIA) pathway.</text>
</comment>
<feature type="compositionally biased region" description="Polar residues" evidence="11">
    <location>
        <begin position="255"/>
        <end position="264"/>
    </location>
</feature>
<comment type="subunit">
    <text evidence="10">Component of the mitochondrial contact site and cristae organizing system (MICOS) complex.</text>
</comment>
<keyword evidence="4 10" id="KW-0812">Transmembrane</keyword>
<evidence type="ECO:0000256" key="10">
    <source>
        <dbReference type="RuleBase" id="RU363000"/>
    </source>
</evidence>
<organism evidence="12 13">
    <name type="scientific">Dispira parvispora</name>
    <dbReference type="NCBI Taxonomy" id="1520584"/>
    <lineage>
        <taxon>Eukaryota</taxon>
        <taxon>Fungi</taxon>
        <taxon>Fungi incertae sedis</taxon>
        <taxon>Zoopagomycota</taxon>
        <taxon>Kickxellomycotina</taxon>
        <taxon>Dimargaritomycetes</taxon>
        <taxon>Dimargaritales</taxon>
        <taxon>Dimargaritaceae</taxon>
        <taxon>Dispira</taxon>
    </lineage>
</organism>
<dbReference type="Proteomes" id="UP001150925">
    <property type="component" value="Unassembled WGS sequence"/>
</dbReference>
<feature type="compositionally biased region" description="Low complexity" evidence="11">
    <location>
        <begin position="38"/>
        <end position="54"/>
    </location>
</feature>
<evidence type="ECO:0000256" key="3">
    <source>
        <dbReference type="ARBA" id="ARBA00018116"/>
    </source>
</evidence>
<dbReference type="EMBL" id="JANBPY010002629">
    <property type="protein sequence ID" value="KAJ1954248.1"/>
    <property type="molecule type" value="Genomic_DNA"/>
</dbReference>
<comment type="caution">
    <text evidence="12">The sequence shown here is derived from an EMBL/GenBank/DDBJ whole genome shotgun (WGS) entry which is preliminary data.</text>
</comment>
<comment type="similarity">
    <text evidence="2 10">Belongs to the MICOS complex subunit Mic60 family.</text>
</comment>
<dbReference type="AlphaFoldDB" id="A0A9W8AQA2"/>
<name>A0A9W8AQA2_9FUNG</name>
<evidence type="ECO:0000256" key="6">
    <source>
        <dbReference type="ARBA" id="ARBA00022989"/>
    </source>
</evidence>
<keyword evidence="7 10" id="KW-0496">Mitochondrion</keyword>
<sequence length="661" mass="72570">MLRCVASPLSLRSNLTAARSTRGLLRYAALSTESKAPSAAATSGSPASVSGSTVRTTANYPPRPAGTPAPTPKGKSFSKSKFLFYTVLAGGVAYSGCTLYAWFDDEFEKQFTANVPGAVRMMDAMEVRNGNFPMAVVDLSAEAYQRWNQWYTTVKNGFESKLGHNDLIFPKEASPAPGEPVTEKELPVTAVETVETLAAPGEPVLTKAGQVSTPPRLQPSNDQSVPSATTDKPVSSTEQLMDEKKKPTPDVKPQASETTVSKPQKPTVPKAKEAATKSKPATEQSPEAPHTNPMDTINLQYEIPVSDSAPPALAQLAHAIGKLVSALNQHAGGVNNQLGRQAVTAVSEKLAELENQLSELKPQDRKELEAALADQAKRFEDIFAMREKSLESAFEEREQEFHEQLAKEKRLWTKTYQSTLDNSLDEQRGFLYRQFNRLIRFRVDQERAGRLANINRVVALLKELEEVSRVNAVTLRAQAEASQINQALLAIRQIVDHSPRQQVVDLELAALQRLTRAAEVNYPASVVALGSVQSTVVDNGIQTLPELRERFDCVRTQIRHTALVPEDGGMLSHALSRALSAVMFAKRGLVPGTDAESVLARTEYYLDHGDLDSATRELNQLKGWSKKVAQDWLEACRHHLTLKQALQVVEAELMMNQFTHS</sequence>
<keyword evidence="6 10" id="KW-1133">Transmembrane helix</keyword>
<feature type="transmembrane region" description="Helical" evidence="10">
    <location>
        <begin position="82"/>
        <end position="103"/>
    </location>
</feature>
<evidence type="ECO:0000256" key="11">
    <source>
        <dbReference type="SAM" id="MobiDB-lite"/>
    </source>
</evidence>
<evidence type="ECO:0000256" key="8">
    <source>
        <dbReference type="ARBA" id="ARBA00023136"/>
    </source>
</evidence>
<protein>
    <recommendedName>
        <fullName evidence="3 10">MICOS complex subunit MIC60</fullName>
    </recommendedName>
    <alternativeName>
        <fullName evidence="10">Mitofilin</fullName>
    </alternativeName>
</protein>
<feature type="compositionally biased region" description="Polar residues" evidence="11">
    <location>
        <begin position="209"/>
        <end position="239"/>
    </location>
</feature>
<dbReference type="PANTHER" id="PTHR15415:SF7">
    <property type="entry name" value="MICOS COMPLEX SUBUNIT MIC60"/>
    <property type="match status" value="1"/>
</dbReference>
<keyword evidence="8 10" id="KW-0472">Membrane</keyword>
<evidence type="ECO:0000313" key="12">
    <source>
        <dbReference type="EMBL" id="KAJ1954248.1"/>
    </source>
</evidence>
<reference evidence="12" key="1">
    <citation type="submission" date="2022-07" db="EMBL/GenBank/DDBJ databases">
        <title>Phylogenomic reconstructions and comparative analyses of Kickxellomycotina fungi.</title>
        <authorList>
            <person name="Reynolds N.K."/>
            <person name="Stajich J.E."/>
            <person name="Barry K."/>
            <person name="Grigoriev I.V."/>
            <person name="Crous P."/>
            <person name="Smith M.E."/>
        </authorList>
    </citation>
    <scope>NUCLEOTIDE SEQUENCE</scope>
    <source>
        <strain evidence="12">RSA 1196</strain>
    </source>
</reference>
<dbReference type="PANTHER" id="PTHR15415">
    <property type="entry name" value="MITOFILIN"/>
    <property type="match status" value="1"/>
</dbReference>
<evidence type="ECO:0000256" key="7">
    <source>
        <dbReference type="ARBA" id="ARBA00023128"/>
    </source>
</evidence>
<dbReference type="OrthoDB" id="10261039at2759"/>
<dbReference type="InterPro" id="IPR019133">
    <property type="entry name" value="MIC60"/>
</dbReference>
<feature type="region of interest" description="Disordered" evidence="11">
    <location>
        <begin position="38"/>
        <end position="75"/>
    </location>
</feature>
<evidence type="ECO:0000256" key="2">
    <source>
        <dbReference type="ARBA" id="ARBA00010877"/>
    </source>
</evidence>
<feature type="region of interest" description="Disordered" evidence="11">
    <location>
        <begin position="197"/>
        <end position="294"/>
    </location>
</feature>
<feature type="compositionally biased region" description="Pro residues" evidence="11">
    <location>
        <begin position="61"/>
        <end position="71"/>
    </location>
</feature>
<evidence type="ECO:0000313" key="13">
    <source>
        <dbReference type="Proteomes" id="UP001150925"/>
    </source>
</evidence>
<accession>A0A9W8AQA2</accession>